<evidence type="ECO:0000256" key="1">
    <source>
        <dbReference type="ARBA" id="ARBA00022491"/>
    </source>
</evidence>
<keyword evidence="3" id="KW-0238">DNA-binding</keyword>
<reference evidence="6 7" key="1">
    <citation type="journal article" date="2016" name="Front. Microbiol.">
        <title>Genomic Resource of Rice Seed Associated Bacteria.</title>
        <authorList>
            <person name="Midha S."/>
            <person name="Bansal K."/>
            <person name="Sharma S."/>
            <person name="Kumar N."/>
            <person name="Patil P.P."/>
            <person name="Chaudhry V."/>
            <person name="Patil P.B."/>
        </authorList>
    </citation>
    <scope>NUCLEOTIDE SEQUENCE [LARGE SCALE GENOMIC DNA]</scope>
    <source>
        <strain evidence="6 7">RSA3</strain>
    </source>
</reference>
<evidence type="ECO:0000313" key="6">
    <source>
        <dbReference type="EMBL" id="KTS13544.1"/>
    </source>
</evidence>
<dbReference type="PROSITE" id="PS50932">
    <property type="entry name" value="HTH_LACI_2"/>
    <property type="match status" value="1"/>
</dbReference>
<keyword evidence="2" id="KW-0805">Transcription regulation</keyword>
<keyword evidence="1" id="KW-0678">Repressor</keyword>
<dbReference type="InterPro" id="IPR028082">
    <property type="entry name" value="Peripla_BP_I"/>
</dbReference>
<proteinExistence type="predicted"/>
<dbReference type="AlphaFoldDB" id="A0A147FAC4"/>
<evidence type="ECO:0000313" key="7">
    <source>
        <dbReference type="Proteomes" id="UP000072189"/>
    </source>
</evidence>
<evidence type="ECO:0000256" key="3">
    <source>
        <dbReference type="ARBA" id="ARBA00023125"/>
    </source>
</evidence>
<dbReference type="PANTHER" id="PTHR30146">
    <property type="entry name" value="LACI-RELATED TRANSCRIPTIONAL REPRESSOR"/>
    <property type="match status" value="1"/>
</dbReference>
<organism evidence="6 7">
    <name type="scientific">Microbacterium testaceum</name>
    <name type="common">Aureobacterium testaceum</name>
    <name type="synonym">Brevibacterium testaceum</name>
    <dbReference type="NCBI Taxonomy" id="2033"/>
    <lineage>
        <taxon>Bacteria</taxon>
        <taxon>Bacillati</taxon>
        <taxon>Actinomycetota</taxon>
        <taxon>Actinomycetes</taxon>
        <taxon>Micrococcales</taxon>
        <taxon>Microbacteriaceae</taxon>
        <taxon>Microbacterium</taxon>
    </lineage>
</organism>
<accession>A0A147FAC4</accession>
<dbReference type="Pfam" id="PF00356">
    <property type="entry name" value="LacI"/>
    <property type="match status" value="1"/>
</dbReference>
<comment type="caution">
    <text evidence="6">The sequence shown here is derived from an EMBL/GenBank/DDBJ whole genome shotgun (WGS) entry which is preliminary data.</text>
</comment>
<dbReference type="PATRIC" id="fig|2033.7.peg.1372"/>
<name>A0A147FAC4_MICTE</name>
<dbReference type="Gene3D" id="3.40.50.2300">
    <property type="match status" value="2"/>
</dbReference>
<dbReference type="SUPFAM" id="SSF47413">
    <property type="entry name" value="lambda repressor-like DNA-binding domains"/>
    <property type="match status" value="1"/>
</dbReference>
<dbReference type="Proteomes" id="UP000072189">
    <property type="component" value="Unassembled WGS sequence"/>
</dbReference>
<gene>
    <name evidence="6" type="ORF">RSA3_04010</name>
</gene>
<dbReference type="SUPFAM" id="SSF53822">
    <property type="entry name" value="Periplasmic binding protein-like I"/>
    <property type="match status" value="1"/>
</dbReference>
<feature type="domain" description="HTH lacI-type" evidence="5">
    <location>
        <begin position="2"/>
        <end position="58"/>
    </location>
</feature>
<dbReference type="PANTHER" id="PTHR30146:SF148">
    <property type="entry name" value="HTH-TYPE TRANSCRIPTIONAL REPRESSOR PURR-RELATED"/>
    <property type="match status" value="1"/>
</dbReference>
<evidence type="ECO:0000256" key="2">
    <source>
        <dbReference type="ARBA" id="ARBA00023015"/>
    </source>
</evidence>
<dbReference type="InterPro" id="IPR010982">
    <property type="entry name" value="Lambda_DNA-bd_dom_sf"/>
</dbReference>
<protein>
    <submittedName>
        <fullName evidence="6">LacI family transcriptional regulator</fullName>
    </submittedName>
</protein>
<dbReference type="PROSITE" id="PS00356">
    <property type="entry name" value="HTH_LACI_1"/>
    <property type="match status" value="1"/>
</dbReference>
<evidence type="ECO:0000256" key="4">
    <source>
        <dbReference type="ARBA" id="ARBA00023163"/>
    </source>
</evidence>
<keyword evidence="4" id="KW-0804">Transcription</keyword>
<dbReference type="CDD" id="cd01392">
    <property type="entry name" value="HTH_LacI"/>
    <property type="match status" value="1"/>
</dbReference>
<dbReference type="GO" id="GO:0003700">
    <property type="term" value="F:DNA-binding transcription factor activity"/>
    <property type="evidence" value="ECO:0007669"/>
    <property type="project" value="TreeGrafter"/>
</dbReference>
<dbReference type="InterPro" id="IPR000843">
    <property type="entry name" value="HTH_LacI"/>
</dbReference>
<dbReference type="EMBL" id="LDRV01000022">
    <property type="protein sequence ID" value="KTS13544.1"/>
    <property type="molecule type" value="Genomic_DNA"/>
</dbReference>
<dbReference type="Pfam" id="PF13377">
    <property type="entry name" value="Peripla_BP_3"/>
    <property type="match status" value="1"/>
</dbReference>
<evidence type="ECO:0000259" key="5">
    <source>
        <dbReference type="PROSITE" id="PS50932"/>
    </source>
</evidence>
<sequence>MVRLSDVAARAGVSVSAVSRVLSDAPNTRVSESTRRRIQEAAAELGYRPNFAARALKSARTHVVGLVVPDVTNAVFTELLHGVEDEAYRLGYVVLLARADGLPEGVDIIGRLIGEGRVDGLIVQTGDAMPDSDINRLIAGRMPVVFVNSIHPEGAGSVILDDERGAAVAVDHLVGLGHRRIALISGLASSDTACRREGGFRAAMERAGLEVGERDVTRLGYEPARGAEALTLLWAGEERAGEERAGEERAGEERPTAVVVANVNAAYGALAAARRLGLSVPEDLSVVAIHDAWTAEHTWPPLTTVRMPLREVGATALRAVVENLASGARADVVVTDPAPNLVERASTAEPRKKN</sequence>
<dbReference type="CDD" id="cd06267">
    <property type="entry name" value="PBP1_LacI_sugar_binding-like"/>
    <property type="match status" value="1"/>
</dbReference>
<dbReference type="Gene3D" id="1.10.260.40">
    <property type="entry name" value="lambda repressor-like DNA-binding domains"/>
    <property type="match status" value="1"/>
</dbReference>
<dbReference type="SMART" id="SM00354">
    <property type="entry name" value="HTH_LACI"/>
    <property type="match status" value="1"/>
</dbReference>
<dbReference type="InterPro" id="IPR046335">
    <property type="entry name" value="LacI/GalR-like_sensor"/>
</dbReference>
<dbReference type="RefSeq" id="WP_058613392.1">
    <property type="nucleotide sequence ID" value="NZ_LDRV01000022.1"/>
</dbReference>
<dbReference type="GO" id="GO:0000976">
    <property type="term" value="F:transcription cis-regulatory region binding"/>
    <property type="evidence" value="ECO:0007669"/>
    <property type="project" value="TreeGrafter"/>
</dbReference>